<dbReference type="GO" id="GO:0009100">
    <property type="term" value="P:glycoprotein metabolic process"/>
    <property type="evidence" value="ECO:0007669"/>
    <property type="project" value="UniProtKB-ARBA"/>
</dbReference>
<evidence type="ECO:0000313" key="2">
    <source>
        <dbReference type="EMBL" id="PCJ26892.1"/>
    </source>
</evidence>
<dbReference type="InterPro" id="IPR052613">
    <property type="entry name" value="LicD_transferase"/>
</dbReference>
<dbReference type="Proteomes" id="UP000218327">
    <property type="component" value="Unassembled WGS sequence"/>
</dbReference>
<name>A0A2A5B5X2_9GAMM</name>
<sequence>MFSQYDAAQLTLLVSSIKTLEQLFSNEFGIQLYLTWGTLLGAIRQNDFINYDNDVDLAYLSKKELDFEILEEHEYIVAVLEEHNFSVRRNSKGQIHVRVMPETESGKGAAFNLDIWTTWARGGKYYHYPDIKGELESKEVLPLVPHTFHDESFLVPTGFGQVLSAFYGENWLKPDKNYAWYPRYNADDEFEFLRSSAVKTPVPIPKFPLKSEQLEIREQDEYFFVSGPSLAEEKRLNSSAIVILELCTGENTVEDIIQLIQKTFELPTAPEVAVLEFLTNAAKNGLLVNS</sequence>
<dbReference type="PANTHER" id="PTHR13627:SF31">
    <property type="entry name" value="RIBITOL 5-PHOSPHATE TRANSFERASE FKRP"/>
    <property type="match status" value="1"/>
</dbReference>
<dbReference type="InterPro" id="IPR008792">
    <property type="entry name" value="PQQD"/>
</dbReference>
<accession>A0A2A5B5X2</accession>
<protein>
    <recommendedName>
        <fullName evidence="1">LicD/FKTN/FKRP nucleotidyltransferase domain-containing protein</fullName>
    </recommendedName>
</protein>
<dbReference type="PANTHER" id="PTHR13627">
    <property type="entry name" value="FUKUTIN RELATED PROTEIN"/>
    <property type="match status" value="1"/>
</dbReference>
<dbReference type="Gene3D" id="1.10.10.1150">
    <property type="entry name" value="Coenzyme PQQ synthesis protein D (PqqD)"/>
    <property type="match status" value="1"/>
</dbReference>
<dbReference type="InterPro" id="IPR007074">
    <property type="entry name" value="LicD/FKTN/FKRP_NTP_transf"/>
</dbReference>
<proteinExistence type="predicted"/>
<dbReference type="InterPro" id="IPR041881">
    <property type="entry name" value="PqqD_sf"/>
</dbReference>
<dbReference type="AlphaFoldDB" id="A0A2A5B5X2"/>
<feature type="domain" description="LicD/FKTN/FKRP nucleotidyltransferase" evidence="1">
    <location>
        <begin position="27"/>
        <end position="58"/>
    </location>
</feature>
<reference evidence="3" key="1">
    <citation type="submission" date="2017-08" db="EMBL/GenBank/DDBJ databases">
        <title>A dynamic microbial community with high functional redundancy inhabits the cold, oxic subseafloor aquifer.</title>
        <authorList>
            <person name="Tully B.J."/>
            <person name="Wheat C.G."/>
            <person name="Glazer B.T."/>
            <person name="Huber J.A."/>
        </authorList>
    </citation>
    <scope>NUCLEOTIDE SEQUENCE [LARGE SCALE GENOMIC DNA]</scope>
</reference>
<evidence type="ECO:0000313" key="3">
    <source>
        <dbReference type="Proteomes" id="UP000218327"/>
    </source>
</evidence>
<dbReference type="Pfam" id="PF05402">
    <property type="entry name" value="PqqD"/>
    <property type="match status" value="1"/>
</dbReference>
<comment type="caution">
    <text evidence="2">The sequence shown here is derived from an EMBL/GenBank/DDBJ whole genome shotgun (WGS) entry which is preliminary data.</text>
</comment>
<evidence type="ECO:0000259" key="1">
    <source>
        <dbReference type="Pfam" id="PF04991"/>
    </source>
</evidence>
<gene>
    <name evidence="2" type="ORF">COA96_04490</name>
</gene>
<organism evidence="2 3">
    <name type="scientific">SAR86 cluster bacterium</name>
    <dbReference type="NCBI Taxonomy" id="2030880"/>
    <lineage>
        <taxon>Bacteria</taxon>
        <taxon>Pseudomonadati</taxon>
        <taxon>Pseudomonadota</taxon>
        <taxon>Gammaproteobacteria</taxon>
        <taxon>SAR86 cluster</taxon>
    </lineage>
</organism>
<dbReference type="EMBL" id="NVVJ01000009">
    <property type="protein sequence ID" value="PCJ26892.1"/>
    <property type="molecule type" value="Genomic_DNA"/>
</dbReference>
<dbReference type="Pfam" id="PF04991">
    <property type="entry name" value="LicD"/>
    <property type="match status" value="1"/>
</dbReference>